<protein>
    <recommendedName>
        <fullName evidence="3">WG repeat-containing protein</fullName>
    </recommendedName>
</protein>
<evidence type="ECO:0008006" key="3">
    <source>
        <dbReference type="Google" id="ProtNLM"/>
    </source>
</evidence>
<name>A0ABT8RB72_9BACT</name>
<organism evidence="1 2">
    <name type="scientific">Rhodocytophaga aerolata</name>
    <dbReference type="NCBI Taxonomy" id="455078"/>
    <lineage>
        <taxon>Bacteria</taxon>
        <taxon>Pseudomonadati</taxon>
        <taxon>Bacteroidota</taxon>
        <taxon>Cytophagia</taxon>
        <taxon>Cytophagales</taxon>
        <taxon>Rhodocytophagaceae</taxon>
        <taxon>Rhodocytophaga</taxon>
    </lineage>
</organism>
<accession>A0ABT8RB72</accession>
<gene>
    <name evidence="1" type="ORF">Q0590_23990</name>
</gene>
<evidence type="ECO:0000313" key="2">
    <source>
        <dbReference type="Proteomes" id="UP001168528"/>
    </source>
</evidence>
<dbReference type="Gene3D" id="2.130.10.10">
    <property type="entry name" value="YVTN repeat-like/Quinoprotein amine dehydrogenase"/>
    <property type="match status" value="1"/>
</dbReference>
<dbReference type="EMBL" id="JAUKPO010000018">
    <property type="protein sequence ID" value="MDO1449358.1"/>
    <property type="molecule type" value="Genomic_DNA"/>
</dbReference>
<proteinExistence type="predicted"/>
<dbReference type="InterPro" id="IPR015943">
    <property type="entry name" value="WD40/YVTN_repeat-like_dom_sf"/>
</dbReference>
<dbReference type="RefSeq" id="WP_302040159.1">
    <property type="nucleotide sequence ID" value="NZ_JAUKPO010000018.1"/>
</dbReference>
<dbReference type="PROSITE" id="PS51257">
    <property type="entry name" value="PROKAR_LIPOPROTEIN"/>
    <property type="match status" value="1"/>
</dbReference>
<keyword evidence="2" id="KW-1185">Reference proteome</keyword>
<evidence type="ECO:0000313" key="1">
    <source>
        <dbReference type="EMBL" id="MDO1449358.1"/>
    </source>
</evidence>
<sequence>MKLWVIPFLILLISCAKRIDTVRSGSYEYSFTQQTLTPANSWSLLITPLKKDSVSHPPIKYYPSDYYKILSVGQISDKHYACIPVKDGLLEISGRDSIRFLNRYNSSLASLGPIHQMVEQDKSIWINTSYQLYRLYQNDTIVYQLGPQGTYPIRSISPASSGIWAQVSGDLFLIREKAAIKIELPENILRWVALSNSQMQGYSATGVYTVSEQAVSFKKKAISPWFPKTLQETKGNWTISSFSYQNELYLIDPINKKIYLFTEQADYQADFNAAQYKGISPDNALWTIGYNHKAYWLQVSAPGWQNRIKNNTLQAQPKAVLPGYNEFTGSSFLRNNGEPVVVSAQDGTFFYRQGKLHTAKEANLTTMNSFLELESLPQEVYLKKVPPTLWSPYLLNKPIVADNGIQFNFYSTQVDSKGVSWLVDNGKLTSGSPLYQTYTIAEELAKRGLILAEPLESFSLLISYRVYINKQDIIHIFGKHTLILFNPGKNDWKVYPIPASSSAEIHYGRIFEDTQGWLWFEVSEKGIYCFDGKTLQLMVPLSKVDFWQIDSGRQLTMIKDKLIVLMDLSDAIAEFSPVLATFPIQERVYGLGSVSGVVWRGKKPVLINHDGFYFYQ</sequence>
<dbReference type="Proteomes" id="UP001168528">
    <property type="component" value="Unassembled WGS sequence"/>
</dbReference>
<reference evidence="1" key="1">
    <citation type="submission" date="2023-07" db="EMBL/GenBank/DDBJ databases">
        <title>The genome sequence of Rhodocytophaga aerolata KACC 12507.</title>
        <authorList>
            <person name="Zhang X."/>
        </authorList>
    </citation>
    <scope>NUCLEOTIDE SEQUENCE</scope>
    <source>
        <strain evidence="1">KACC 12507</strain>
    </source>
</reference>
<comment type="caution">
    <text evidence="1">The sequence shown here is derived from an EMBL/GenBank/DDBJ whole genome shotgun (WGS) entry which is preliminary data.</text>
</comment>